<proteinExistence type="predicted"/>
<feature type="chain" id="PRO_5021355574" description="Copper amine oxidase-like N-terminal domain-containing protein" evidence="1">
    <location>
        <begin position="23"/>
        <end position="163"/>
    </location>
</feature>
<dbReference type="EMBL" id="SOMN01000002">
    <property type="protein sequence ID" value="TFE30841.1"/>
    <property type="molecule type" value="Genomic_DNA"/>
</dbReference>
<evidence type="ECO:0000256" key="1">
    <source>
        <dbReference type="SAM" id="SignalP"/>
    </source>
</evidence>
<sequence>MKKIVIAFLSGALLMVGGQALADPLSNFGKKVDAEYSIVVNGKMLEAKTVAVDGVTFTPNRALSDAIGYDVAFKDKVVYYTKREEAPELSIDSTEPVTESRQWSAEDIRASIELTESRARFADKSLKYAIEKGDEVEITKWEAYIEKNNAELALWLERKAAQQ</sequence>
<organism evidence="2 3">
    <name type="scientific">Cohnella luojiensis</name>
    <dbReference type="NCBI Taxonomy" id="652876"/>
    <lineage>
        <taxon>Bacteria</taxon>
        <taxon>Bacillati</taxon>
        <taxon>Bacillota</taxon>
        <taxon>Bacilli</taxon>
        <taxon>Bacillales</taxon>
        <taxon>Paenibacillaceae</taxon>
        <taxon>Cohnella</taxon>
    </lineage>
</organism>
<keyword evidence="3" id="KW-1185">Reference proteome</keyword>
<comment type="caution">
    <text evidence="2">The sequence shown here is derived from an EMBL/GenBank/DDBJ whole genome shotgun (WGS) entry which is preliminary data.</text>
</comment>
<feature type="signal peptide" evidence="1">
    <location>
        <begin position="1"/>
        <end position="22"/>
    </location>
</feature>
<evidence type="ECO:0000313" key="2">
    <source>
        <dbReference type="EMBL" id="TFE30841.1"/>
    </source>
</evidence>
<keyword evidence="1" id="KW-0732">Signal</keyword>
<dbReference type="Proteomes" id="UP000297900">
    <property type="component" value="Unassembled WGS sequence"/>
</dbReference>
<evidence type="ECO:0000313" key="3">
    <source>
        <dbReference type="Proteomes" id="UP000297900"/>
    </source>
</evidence>
<evidence type="ECO:0008006" key="4">
    <source>
        <dbReference type="Google" id="ProtNLM"/>
    </source>
</evidence>
<dbReference type="OrthoDB" id="2625533at2"/>
<dbReference type="AlphaFoldDB" id="A0A4Y8M7B1"/>
<dbReference type="RefSeq" id="WP_135150720.1">
    <property type="nucleotide sequence ID" value="NZ_SOMN01000002.1"/>
</dbReference>
<name>A0A4Y8M7B1_9BACL</name>
<accession>A0A4Y8M7B1</accession>
<reference evidence="2 3" key="1">
    <citation type="submission" date="2019-03" db="EMBL/GenBank/DDBJ databases">
        <title>Cohnella endophytica sp. nov., a novel endophytic bacterium isolated from bark of Sonneratia apetala.</title>
        <authorList>
            <person name="Tuo L."/>
        </authorList>
    </citation>
    <scope>NUCLEOTIDE SEQUENCE [LARGE SCALE GENOMIC DNA]</scope>
    <source>
        <strain evidence="2 3">CCTCC AB 208254</strain>
    </source>
</reference>
<protein>
    <recommendedName>
        <fullName evidence="4">Copper amine oxidase-like N-terminal domain-containing protein</fullName>
    </recommendedName>
</protein>
<gene>
    <name evidence="2" type="ORF">E2980_03430</name>
</gene>